<dbReference type="InterPro" id="IPR050229">
    <property type="entry name" value="GlpE_sulfurtransferase"/>
</dbReference>
<feature type="domain" description="Rhodanese" evidence="1">
    <location>
        <begin position="21"/>
        <end position="105"/>
    </location>
</feature>
<evidence type="ECO:0000259" key="1">
    <source>
        <dbReference type="PROSITE" id="PS50206"/>
    </source>
</evidence>
<dbReference type="GO" id="GO:0004792">
    <property type="term" value="F:thiosulfate-cyanide sulfurtransferase activity"/>
    <property type="evidence" value="ECO:0007669"/>
    <property type="project" value="UniProtKB-EC"/>
</dbReference>
<dbReference type="InterPro" id="IPR036873">
    <property type="entry name" value="Rhodanese-like_dom_sf"/>
</dbReference>
<proteinExistence type="predicted"/>
<dbReference type="EMBL" id="LWAE01000002">
    <property type="protein sequence ID" value="KZL92698.1"/>
    <property type="molecule type" value="Genomic_DNA"/>
</dbReference>
<keyword evidence="2" id="KW-0808">Transferase</keyword>
<dbReference type="Proteomes" id="UP000076603">
    <property type="component" value="Unassembled WGS sequence"/>
</dbReference>
<gene>
    <name evidence="2" type="primary">glpE_1</name>
    <name evidence="2" type="ORF">CLMAG_25120</name>
</gene>
<dbReference type="CDD" id="cd00158">
    <property type="entry name" value="RHOD"/>
    <property type="match status" value="1"/>
</dbReference>
<dbReference type="PATRIC" id="fig|1121326.3.peg.2514"/>
<dbReference type="PANTHER" id="PTHR43031:SF17">
    <property type="entry name" value="SULFURTRANSFERASE YTWF-RELATED"/>
    <property type="match status" value="1"/>
</dbReference>
<sequence>MFSFFTRSKVNSINVNELKDLLGRINLIDIRETYEYKNGHLPKAKNIPMSKILSEPDKYLNKDKEYYIICQSGGRSTSTSRKLKAMGFNIVNVSGGTGSYTGALAR</sequence>
<dbReference type="InterPro" id="IPR001763">
    <property type="entry name" value="Rhodanese-like_dom"/>
</dbReference>
<dbReference type="PANTHER" id="PTHR43031">
    <property type="entry name" value="FAD-DEPENDENT OXIDOREDUCTASE"/>
    <property type="match status" value="1"/>
</dbReference>
<dbReference type="SMART" id="SM00450">
    <property type="entry name" value="RHOD"/>
    <property type="match status" value="1"/>
</dbReference>
<protein>
    <submittedName>
        <fullName evidence="2">Thiosulfate sulfurtransferase GlpE</fullName>
        <ecNumber evidence="2">2.8.1.1</ecNumber>
    </submittedName>
</protein>
<evidence type="ECO:0000313" key="3">
    <source>
        <dbReference type="Proteomes" id="UP000076603"/>
    </source>
</evidence>
<dbReference type="Pfam" id="PF00581">
    <property type="entry name" value="Rhodanese"/>
    <property type="match status" value="1"/>
</dbReference>
<evidence type="ECO:0000313" key="2">
    <source>
        <dbReference type="EMBL" id="KZL92698.1"/>
    </source>
</evidence>
<dbReference type="RefSeq" id="WP_066622356.1">
    <property type="nucleotide sequence ID" value="NZ_FQXL01000021.1"/>
</dbReference>
<reference evidence="2 3" key="1">
    <citation type="submission" date="2016-04" db="EMBL/GenBank/DDBJ databases">
        <title>Genome sequence of Clostridium magnum DSM 2767.</title>
        <authorList>
            <person name="Poehlein A."/>
            <person name="Uhlig R."/>
            <person name="Fischer R."/>
            <person name="Bahl H."/>
            <person name="Daniel R."/>
        </authorList>
    </citation>
    <scope>NUCLEOTIDE SEQUENCE [LARGE SCALE GENOMIC DNA]</scope>
    <source>
        <strain evidence="2 3">DSM 2767</strain>
    </source>
</reference>
<dbReference type="EC" id="2.8.1.1" evidence="2"/>
<dbReference type="AlphaFoldDB" id="A0A161WZV5"/>
<keyword evidence="3" id="KW-1185">Reference proteome</keyword>
<organism evidence="2 3">
    <name type="scientific">Clostridium magnum DSM 2767</name>
    <dbReference type="NCBI Taxonomy" id="1121326"/>
    <lineage>
        <taxon>Bacteria</taxon>
        <taxon>Bacillati</taxon>
        <taxon>Bacillota</taxon>
        <taxon>Clostridia</taxon>
        <taxon>Eubacteriales</taxon>
        <taxon>Clostridiaceae</taxon>
        <taxon>Clostridium</taxon>
    </lineage>
</organism>
<comment type="caution">
    <text evidence="2">The sequence shown here is derived from an EMBL/GenBank/DDBJ whole genome shotgun (WGS) entry which is preliminary data.</text>
</comment>
<name>A0A161WZV5_9CLOT</name>
<accession>A0A161WZV5</accession>
<dbReference type="OrthoDB" id="9800872at2"/>
<dbReference type="Gene3D" id="3.40.250.10">
    <property type="entry name" value="Rhodanese-like domain"/>
    <property type="match status" value="1"/>
</dbReference>
<dbReference type="STRING" id="1121326.CLMAG_25120"/>
<dbReference type="SUPFAM" id="SSF52821">
    <property type="entry name" value="Rhodanese/Cell cycle control phosphatase"/>
    <property type="match status" value="1"/>
</dbReference>
<dbReference type="PROSITE" id="PS50206">
    <property type="entry name" value="RHODANESE_3"/>
    <property type="match status" value="1"/>
</dbReference>